<gene>
    <name evidence="1" type="ORF">Phou_084140</name>
</gene>
<accession>A0A6V8KK34</accession>
<comment type="caution">
    <text evidence="1">The sequence shown here is derived from an EMBL/GenBank/DDBJ whole genome shotgun (WGS) entry which is preliminary data.</text>
</comment>
<dbReference type="Gene3D" id="1.10.1780.10">
    <property type="entry name" value="Clp, N-terminal domain"/>
    <property type="match status" value="1"/>
</dbReference>
<organism evidence="1 2">
    <name type="scientific">Phytohabitans houttuyneae</name>
    <dbReference type="NCBI Taxonomy" id="1076126"/>
    <lineage>
        <taxon>Bacteria</taxon>
        <taxon>Bacillati</taxon>
        <taxon>Actinomycetota</taxon>
        <taxon>Actinomycetes</taxon>
        <taxon>Micromonosporales</taxon>
        <taxon>Micromonosporaceae</taxon>
    </lineage>
</organism>
<evidence type="ECO:0008006" key="3">
    <source>
        <dbReference type="Google" id="ProtNLM"/>
    </source>
</evidence>
<dbReference type="EMBL" id="BLPF01000003">
    <property type="protein sequence ID" value="GFJ84234.1"/>
    <property type="molecule type" value="Genomic_DNA"/>
</dbReference>
<proteinExistence type="predicted"/>
<reference evidence="1 2" key="2">
    <citation type="submission" date="2020-03" db="EMBL/GenBank/DDBJ databases">
        <authorList>
            <person name="Ichikawa N."/>
            <person name="Kimura A."/>
            <person name="Kitahashi Y."/>
            <person name="Uohara A."/>
        </authorList>
    </citation>
    <scope>NUCLEOTIDE SEQUENCE [LARGE SCALE GENOMIC DNA]</scope>
    <source>
        <strain evidence="1 2">NBRC 108639</strain>
    </source>
</reference>
<sequence>MSGDARTGVGTDSRRWSTDYLPTAVSWILTHTLRGVRRTGQLPVGTEHVVRLLLRVCPVGLAARGQTRRGVAAAVARWRPDGGVERPDGEGLWELTDAATADLREATSRLVTPREGTPERLRELWTGELVAAVRRAAALAGAEGVWRPHAVHLLRAVLADEASRGVRALASAGVGTRFAGLDIPDDLPPREALPDTAVVPYLDRRGWIRPHAAPPYRTGVVGRLRWRWAALRDDPRVRPMATDILLGVYQEAIRNAVRLGHRATTSAHVVVGLAALEHHLSTTGQQLRSRAASLDAAGRLLREHGIDYRAAYETAALTCADLATTGERWPRIDGDVERRTWQLWQRLDAAGLPYAGTTAVLHAHLAGPEGSAAAVVRALGVSPSALESTALRHLYGAGPRRGAR</sequence>
<keyword evidence="2" id="KW-1185">Reference proteome</keyword>
<reference evidence="1 2" key="1">
    <citation type="submission" date="2020-03" db="EMBL/GenBank/DDBJ databases">
        <title>Whole genome shotgun sequence of Phytohabitans houttuyneae NBRC 108639.</title>
        <authorList>
            <person name="Komaki H."/>
            <person name="Tamura T."/>
        </authorList>
    </citation>
    <scope>NUCLEOTIDE SEQUENCE [LARGE SCALE GENOMIC DNA]</scope>
    <source>
        <strain evidence="1 2">NBRC 108639</strain>
    </source>
</reference>
<evidence type="ECO:0000313" key="1">
    <source>
        <dbReference type="EMBL" id="GFJ84234.1"/>
    </source>
</evidence>
<dbReference type="InterPro" id="IPR036628">
    <property type="entry name" value="Clp_N_dom_sf"/>
</dbReference>
<dbReference type="AlphaFoldDB" id="A0A6V8KK34"/>
<dbReference type="Proteomes" id="UP000482800">
    <property type="component" value="Unassembled WGS sequence"/>
</dbReference>
<evidence type="ECO:0000313" key="2">
    <source>
        <dbReference type="Proteomes" id="UP000482800"/>
    </source>
</evidence>
<dbReference type="RefSeq" id="WP_173067767.1">
    <property type="nucleotide sequence ID" value="NZ_BLPF01000003.1"/>
</dbReference>
<name>A0A6V8KK34_9ACTN</name>
<protein>
    <recommendedName>
        <fullName evidence="3">Thiopeptide-type bacteriocin biosynthesis domain-containing protein</fullName>
    </recommendedName>
</protein>